<dbReference type="FunCoup" id="R7TEP3">
    <property type="interactions" value="695"/>
</dbReference>
<name>R7TEP3_CAPTE</name>
<dbReference type="EMBL" id="KB310228">
    <property type="protein sequence ID" value="ELT92199.1"/>
    <property type="molecule type" value="Genomic_DNA"/>
</dbReference>
<reference evidence="4" key="1">
    <citation type="submission" date="2012-12" db="EMBL/GenBank/DDBJ databases">
        <authorList>
            <person name="Hellsten U."/>
            <person name="Grimwood J."/>
            <person name="Chapman J.A."/>
            <person name="Shapiro H."/>
            <person name="Aerts A."/>
            <person name="Otillar R.P."/>
            <person name="Terry A.Y."/>
            <person name="Boore J.L."/>
            <person name="Simakov O."/>
            <person name="Marletaz F."/>
            <person name="Cho S.-J."/>
            <person name="Edsinger-Gonzales E."/>
            <person name="Havlak P."/>
            <person name="Kuo D.-H."/>
            <person name="Larsson T."/>
            <person name="Lv J."/>
            <person name="Arendt D."/>
            <person name="Savage R."/>
            <person name="Osoegawa K."/>
            <person name="de Jong P."/>
            <person name="Lindberg D.R."/>
            <person name="Seaver E.C."/>
            <person name="Weisblat D.A."/>
            <person name="Putnam N.H."/>
            <person name="Grigoriev I.V."/>
            <person name="Rokhsar D.S."/>
        </authorList>
    </citation>
    <scope>NUCLEOTIDE SEQUENCE</scope>
    <source>
        <strain evidence="4">I ESC-2004</strain>
    </source>
</reference>
<dbReference type="OMA" id="NICIQIL"/>
<organism evidence="2">
    <name type="scientific">Capitella teleta</name>
    <name type="common">Polychaete worm</name>
    <dbReference type="NCBI Taxonomy" id="283909"/>
    <lineage>
        <taxon>Eukaryota</taxon>
        <taxon>Metazoa</taxon>
        <taxon>Spiralia</taxon>
        <taxon>Lophotrochozoa</taxon>
        <taxon>Annelida</taxon>
        <taxon>Polychaeta</taxon>
        <taxon>Sedentaria</taxon>
        <taxon>Scolecida</taxon>
        <taxon>Capitellidae</taxon>
        <taxon>Capitella</taxon>
    </lineage>
</organism>
<evidence type="ECO:0000313" key="2">
    <source>
        <dbReference type="EMBL" id="ELT92199.1"/>
    </source>
</evidence>
<gene>
    <name evidence="2" type="ORF">CAPTEDRAFT_102723</name>
</gene>
<dbReference type="Proteomes" id="UP000014760">
    <property type="component" value="Unassembled WGS sequence"/>
</dbReference>
<protein>
    <submittedName>
        <fullName evidence="2 3">Uncharacterized protein</fullName>
    </submittedName>
</protein>
<accession>R7TEP3</accession>
<evidence type="ECO:0000313" key="4">
    <source>
        <dbReference type="Proteomes" id="UP000014760"/>
    </source>
</evidence>
<dbReference type="PANTHER" id="PTHR13420:SF7">
    <property type="entry name" value="UPF0235 PROTEIN C15ORF40"/>
    <property type="match status" value="1"/>
</dbReference>
<dbReference type="SMART" id="SM01152">
    <property type="entry name" value="DUF167"/>
    <property type="match status" value="1"/>
</dbReference>
<dbReference type="EnsemblMetazoa" id="CapteT102723">
    <property type="protein sequence ID" value="CapteP102723"/>
    <property type="gene ID" value="CapteG102723"/>
</dbReference>
<dbReference type="AlphaFoldDB" id="R7TEP3"/>
<keyword evidence="4" id="KW-1185">Reference proteome</keyword>
<evidence type="ECO:0000313" key="3">
    <source>
        <dbReference type="EnsemblMetazoa" id="CapteP102723"/>
    </source>
</evidence>
<dbReference type="Gene3D" id="3.30.1200.10">
    <property type="entry name" value="YggU-like"/>
    <property type="match status" value="1"/>
</dbReference>
<comment type="similarity">
    <text evidence="1">Belongs to the UPF0235 family.</text>
</comment>
<evidence type="ECO:0000256" key="1">
    <source>
        <dbReference type="ARBA" id="ARBA00010364"/>
    </source>
</evidence>
<dbReference type="InterPro" id="IPR003746">
    <property type="entry name" value="DUF167"/>
</dbReference>
<dbReference type="OrthoDB" id="244097at2759"/>
<reference evidence="3" key="3">
    <citation type="submission" date="2015-06" db="UniProtKB">
        <authorList>
            <consortium name="EnsemblMetazoa"/>
        </authorList>
    </citation>
    <scope>IDENTIFICATION</scope>
</reference>
<dbReference type="EMBL" id="AMQN01013443">
    <property type="status" value="NOT_ANNOTATED_CDS"/>
    <property type="molecule type" value="Genomic_DNA"/>
</dbReference>
<dbReference type="GO" id="GO:0005737">
    <property type="term" value="C:cytoplasm"/>
    <property type="evidence" value="ECO:0007669"/>
    <property type="project" value="TreeGrafter"/>
</dbReference>
<dbReference type="Pfam" id="PF02594">
    <property type="entry name" value="DUF167"/>
    <property type="match status" value="1"/>
</dbReference>
<dbReference type="NCBIfam" id="TIGR00251">
    <property type="entry name" value="DUF167 family protein"/>
    <property type="match status" value="1"/>
</dbReference>
<dbReference type="SUPFAM" id="SSF69786">
    <property type="entry name" value="YggU-like"/>
    <property type="match status" value="1"/>
</dbReference>
<dbReference type="HAMAP" id="MF_00634">
    <property type="entry name" value="UPF0235"/>
    <property type="match status" value="1"/>
</dbReference>
<reference evidence="2 4" key="2">
    <citation type="journal article" date="2013" name="Nature">
        <title>Insights into bilaterian evolution from three spiralian genomes.</title>
        <authorList>
            <person name="Simakov O."/>
            <person name="Marletaz F."/>
            <person name="Cho S.J."/>
            <person name="Edsinger-Gonzales E."/>
            <person name="Havlak P."/>
            <person name="Hellsten U."/>
            <person name="Kuo D.H."/>
            <person name="Larsson T."/>
            <person name="Lv J."/>
            <person name="Arendt D."/>
            <person name="Savage R."/>
            <person name="Osoegawa K."/>
            <person name="de Jong P."/>
            <person name="Grimwood J."/>
            <person name="Chapman J.A."/>
            <person name="Shapiro H."/>
            <person name="Aerts A."/>
            <person name="Otillar R.P."/>
            <person name="Terry A.Y."/>
            <person name="Boore J.L."/>
            <person name="Grigoriev I.V."/>
            <person name="Lindberg D.R."/>
            <person name="Seaver E.C."/>
            <person name="Weisblat D.A."/>
            <person name="Putnam N.H."/>
            <person name="Rokhsar D.S."/>
        </authorList>
    </citation>
    <scope>NUCLEOTIDE SEQUENCE</scope>
    <source>
        <strain evidence="2 4">I ESC-2004</strain>
    </source>
</reference>
<dbReference type="InterPro" id="IPR036591">
    <property type="entry name" value="YggU-like_sf"/>
</dbReference>
<dbReference type="STRING" id="283909.R7TEP3"/>
<dbReference type="PANTHER" id="PTHR13420">
    <property type="entry name" value="UPF0235 PROTEIN C15ORF40"/>
    <property type="match status" value="1"/>
</dbReference>
<sequence length="129" mass="13590">MVLNGVYISCSLSSFYLQKEKVDVPAAGPVTRISSGVMHLQICAKPGAKFNNITDVNADGIGVQIAAPPVDGEANAELVKYMSKVLGVKKSEVSLEKGSKSRNKCIAVSSSELDEGAILQKIHKEIGDG</sequence>
<proteinExistence type="inferred from homology"/>
<dbReference type="HOGENOM" id="CLU_130694_2_0_1"/>